<comment type="caution">
    <text evidence="1">The sequence shown here is derived from an EMBL/GenBank/DDBJ whole genome shotgun (WGS) entry which is preliminary data.</text>
</comment>
<accession>A0A0F9N5U2</accession>
<evidence type="ECO:0000313" key="1">
    <source>
        <dbReference type="EMBL" id="KKN07237.1"/>
    </source>
</evidence>
<proteinExistence type="predicted"/>
<organism evidence="1">
    <name type="scientific">marine sediment metagenome</name>
    <dbReference type="NCBI Taxonomy" id="412755"/>
    <lineage>
        <taxon>unclassified sequences</taxon>
        <taxon>metagenomes</taxon>
        <taxon>ecological metagenomes</taxon>
    </lineage>
</organism>
<name>A0A0F9N5U2_9ZZZZ</name>
<dbReference type="AlphaFoldDB" id="A0A0F9N5U2"/>
<protein>
    <submittedName>
        <fullName evidence="1">Uncharacterized protein</fullName>
    </submittedName>
</protein>
<gene>
    <name evidence="1" type="ORF">LCGC14_1069050</name>
</gene>
<reference evidence="1" key="1">
    <citation type="journal article" date="2015" name="Nature">
        <title>Complex archaea that bridge the gap between prokaryotes and eukaryotes.</title>
        <authorList>
            <person name="Spang A."/>
            <person name="Saw J.H."/>
            <person name="Jorgensen S.L."/>
            <person name="Zaremba-Niedzwiedzka K."/>
            <person name="Martijn J."/>
            <person name="Lind A.E."/>
            <person name="van Eijk R."/>
            <person name="Schleper C."/>
            <person name="Guy L."/>
            <person name="Ettema T.J."/>
        </authorList>
    </citation>
    <scope>NUCLEOTIDE SEQUENCE</scope>
</reference>
<dbReference type="EMBL" id="LAZR01004592">
    <property type="protein sequence ID" value="KKN07237.1"/>
    <property type="molecule type" value="Genomic_DNA"/>
</dbReference>
<sequence length="38" mass="4831">MMIEGLTKFQLKKRLNYLEKTRPNSRWIKYIKYQLRQN</sequence>